<feature type="compositionally biased region" description="Polar residues" evidence="1">
    <location>
        <begin position="142"/>
        <end position="151"/>
    </location>
</feature>
<name>A0A0R1K266_9LACO</name>
<feature type="region of interest" description="Disordered" evidence="1">
    <location>
        <begin position="129"/>
        <end position="171"/>
    </location>
</feature>
<comment type="caution">
    <text evidence="2">The sequence shown here is derived from an EMBL/GenBank/DDBJ whole genome shotgun (WGS) entry which is preliminary data.</text>
</comment>
<dbReference type="RefSeq" id="WP_056944373.1">
    <property type="nucleotide sequence ID" value="NZ_AZDT01000042.1"/>
</dbReference>
<protein>
    <submittedName>
        <fullName evidence="2">Uncharacterized protein</fullName>
    </submittedName>
</protein>
<proteinExistence type="predicted"/>
<evidence type="ECO:0000313" key="2">
    <source>
        <dbReference type="EMBL" id="KRK74884.1"/>
    </source>
</evidence>
<dbReference type="EMBL" id="AZDT01000042">
    <property type="protein sequence ID" value="KRK74884.1"/>
    <property type="molecule type" value="Genomic_DNA"/>
</dbReference>
<evidence type="ECO:0000313" key="3">
    <source>
        <dbReference type="Proteomes" id="UP000051162"/>
    </source>
</evidence>
<organism evidence="2 3">
    <name type="scientific">Levilactobacillus namurensis DSM 19117</name>
    <dbReference type="NCBI Taxonomy" id="1423773"/>
    <lineage>
        <taxon>Bacteria</taxon>
        <taxon>Bacillati</taxon>
        <taxon>Bacillota</taxon>
        <taxon>Bacilli</taxon>
        <taxon>Lactobacillales</taxon>
        <taxon>Lactobacillaceae</taxon>
        <taxon>Levilactobacillus</taxon>
    </lineage>
</organism>
<dbReference type="GeneID" id="84782778"/>
<dbReference type="OrthoDB" id="2328048at2"/>
<dbReference type="AlphaFoldDB" id="A0A0R1K266"/>
<gene>
    <name evidence="2" type="ORF">FD30_GL002056</name>
</gene>
<sequence length="171" mass="19337">MQVESIGWEFDVLQANTFDDAYPRLEAVFVGVAPAIAYDAQNHPKFNRTIERHLRDLEKDLRQTHQTDLSTLGTDDLAQNLAIITRFVTDYQHRLAQDILIPNQLELESLTLGGEWLLLWNQAAPLVQQKDREREPMPFSEPATSTETPASQPTPPDHPDDGTTSNGYMPV</sequence>
<reference evidence="2 3" key="1">
    <citation type="journal article" date="2015" name="Genome Announc.">
        <title>Expanding the biotechnology potential of lactobacilli through comparative genomics of 213 strains and associated genera.</title>
        <authorList>
            <person name="Sun Z."/>
            <person name="Harris H.M."/>
            <person name="McCann A."/>
            <person name="Guo C."/>
            <person name="Argimon S."/>
            <person name="Zhang W."/>
            <person name="Yang X."/>
            <person name="Jeffery I.B."/>
            <person name="Cooney J.C."/>
            <person name="Kagawa T.F."/>
            <person name="Liu W."/>
            <person name="Song Y."/>
            <person name="Salvetti E."/>
            <person name="Wrobel A."/>
            <person name="Rasinkangas P."/>
            <person name="Parkhill J."/>
            <person name="Rea M.C."/>
            <person name="O'Sullivan O."/>
            <person name="Ritari J."/>
            <person name="Douillard F.P."/>
            <person name="Paul Ross R."/>
            <person name="Yang R."/>
            <person name="Briner A.E."/>
            <person name="Felis G.E."/>
            <person name="de Vos W.M."/>
            <person name="Barrangou R."/>
            <person name="Klaenhammer T.R."/>
            <person name="Caufield P.W."/>
            <person name="Cui Y."/>
            <person name="Zhang H."/>
            <person name="O'Toole P.W."/>
        </authorList>
    </citation>
    <scope>NUCLEOTIDE SEQUENCE [LARGE SCALE GENOMIC DNA]</scope>
    <source>
        <strain evidence="2 3">DSM 19117</strain>
    </source>
</reference>
<evidence type="ECO:0000256" key="1">
    <source>
        <dbReference type="SAM" id="MobiDB-lite"/>
    </source>
</evidence>
<accession>A0A0R1K266</accession>
<dbReference type="Proteomes" id="UP000051162">
    <property type="component" value="Unassembled WGS sequence"/>
</dbReference>
<keyword evidence="3" id="KW-1185">Reference proteome</keyword>
<dbReference type="PATRIC" id="fig|1423773.3.peg.2109"/>